<sequence length="86" mass="9154">MQKFDLAVGLSAVVLVALVLGGLWSLVYKPYCGVLGGYVALGALTGSLLLLSRWYKSLEVVGIGLLLLYLVAMWATFANPAALYDC</sequence>
<dbReference type="RefSeq" id="WP_011848842.1">
    <property type="nucleotide sequence ID" value="NC_009073.1"/>
</dbReference>
<dbReference type="AlphaFoldDB" id="A3MSG8"/>
<accession>A3MSG8</accession>
<dbReference type="GeneID" id="4908294"/>
<dbReference type="KEGG" id="pcl:Pcal_0147"/>
<keyword evidence="3" id="KW-1185">Reference proteome</keyword>
<keyword evidence="1" id="KW-0812">Transmembrane</keyword>
<evidence type="ECO:0000313" key="3">
    <source>
        <dbReference type="Proteomes" id="UP000001431"/>
    </source>
</evidence>
<feature type="transmembrane region" description="Helical" evidence="1">
    <location>
        <begin position="58"/>
        <end position="77"/>
    </location>
</feature>
<keyword evidence="1" id="KW-0472">Membrane</keyword>
<evidence type="ECO:0000313" key="2">
    <source>
        <dbReference type="EMBL" id="ABO07585.1"/>
    </source>
</evidence>
<dbReference type="EMBL" id="CP000561">
    <property type="protein sequence ID" value="ABO07585.1"/>
    <property type="molecule type" value="Genomic_DNA"/>
</dbReference>
<dbReference type="HOGENOM" id="CLU_2476140_0_0_2"/>
<dbReference type="STRING" id="410359.Pcal_0147"/>
<proteinExistence type="predicted"/>
<feature type="transmembrane region" description="Helical" evidence="1">
    <location>
        <begin position="7"/>
        <end position="27"/>
    </location>
</feature>
<reference evidence="2" key="1">
    <citation type="submission" date="2007-02" db="EMBL/GenBank/DDBJ databases">
        <title>Complete sequence of Pyrobaculum calidifontis JCM 11548.</title>
        <authorList>
            <consortium name="US DOE Joint Genome Institute"/>
            <person name="Copeland A."/>
            <person name="Lucas S."/>
            <person name="Lapidus A."/>
            <person name="Barry K."/>
            <person name="Glavina del Rio T."/>
            <person name="Dalin E."/>
            <person name="Tice H."/>
            <person name="Pitluck S."/>
            <person name="Chain P."/>
            <person name="Malfatti S."/>
            <person name="Shin M."/>
            <person name="Vergez L."/>
            <person name="Schmutz J."/>
            <person name="Larimer F."/>
            <person name="Land M."/>
            <person name="Hauser L."/>
            <person name="Kyrpides N."/>
            <person name="Mikhailova N."/>
            <person name="Cozen A.E."/>
            <person name="Fitz-Gibbon S.T."/>
            <person name="House C.H."/>
            <person name="Saltikov C."/>
            <person name="Lowe T.M."/>
            <person name="Richardson P."/>
        </authorList>
    </citation>
    <scope>NUCLEOTIDE SEQUENCE [LARGE SCALE GENOMIC DNA]</scope>
    <source>
        <strain evidence="2">JCM 11548</strain>
    </source>
</reference>
<name>A3MSG8_PYRCJ</name>
<organism evidence="2 3">
    <name type="scientific">Pyrobaculum calidifontis (strain DSM 21063 / JCM 11548 / VA1)</name>
    <dbReference type="NCBI Taxonomy" id="410359"/>
    <lineage>
        <taxon>Archaea</taxon>
        <taxon>Thermoproteota</taxon>
        <taxon>Thermoprotei</taxon>
        <taxon>Thermoproteales</taxon>
        <taxon>Thermoproteaceae</taxon>
        <taxon>Pyrobaculum</taxon>
    </lineage>
</organism>
<gene>
    <name evidence="2" type="ordered locus">Pcal_0147</name>
</gene>
<feature type="transmembrane region" description="Helical" evidence="1">
    <location>
        <begin position="33"/>
        <end position="51"/>
    </location>
</feature>
<keyword evidence="1" id="KW-1133">Transmembrane helix</keyword>
<dbReference type="eggNOG" id="arCOG07010">
    <property type="taxonomic scope" value="Archaea"/>
</dbReference>
<dbReference type="Proteomes" id="UP000001431">
    <property type="component" value="Chromosome"/>
</dbReference>
<protein>
    <submittedName>
        <fullName evidence="2">Uncharacterized protein</fullName>
    </submittedName>
</protein>
<evidence type="ECO:0000256" key="1">
    <source>
        <dbReference type="SAM" id="Phobius"/>
    </source>
</evidence>